<dbReference type="InterPro" id="IPR000026">
    <property type="entry name" value="N1-like"/>
</dbReference>
<evidence type="ECO:0000256" key="3">
    <source>
        <dbReference type="ARBA" id="ARBA00022801"/>
    </source>
</evidence>
<accession>A0AAW0QHK2</accession>
<evidence type="ECO:0000256" key="2">
    <source>
        <dbReference type="ARBA" id="ARBA00022759"/>
    </source>
</evidence>
<keyword evidence="3" id="KW-0378">Hydrolase</keyword>
<keyword evidence="1" id="KW-0540">Nuclease</keyword>
<evidence type="ECO:0000256" key="1">
    <source>
        <dbReference type="ARBA" id="ARBA00022722"/>
    </source>
</evidence>
<feature type="chain" id="PRO_5043990533" evidence="6">
    <location>
        <begin position="21"/>
        <end position="174"/>
    </location>
</feature>
<comment type="caution">
    <text evidence="7">The sequence shown here is derived from an EMBL/GenBank/DDBJ whole genome shotgun (WGS) entry which is preliminary data.</text>
</comment>
<dbReference type="PANTHER" id="PTHR42104">
    <property type="entry name" value="EXTRACELLULAR GUANYL-SPECIFIC RIBONUCLEASE RNTA (AFU_ORTHOLOGUE AFUA_4G03230)"/>
    <property type="match status" value="1"/>
</dbReference>
<evidence type="ECO:0000313" key="8">
    <source>
        <dbReference type="Proteomes" id="UP001392437"/>
    </source>
</evidence>
<proteinExistence type="predicted"/>
<keyword evidence="6" id="KW-0732">Signal</keyword>
<sequence>MIFPRTFITAVLALAPVISANPVPVADGSFDLLSERANTDYACPATNNGANRDYTEHTYTAGQAKAAVAEAKKYQDKEGENWKPARDEYPHFFGNGEQIPFPCGAQKAEFPIKTDGKVFPAPSGDVGQIPDRVVYEYKWVKPKKGKGKKLEVGKICGVMRHGPGRDFLNCPVKK</sequence>
<dbReference type="EMBL" id="JAQQWP010000008">
    <property type="protein sequence ID" value="KAK8105022.1"/>
    <property type="molecule type" value="Genomic_DNA"/>
</dbReference>
<keyword evidence="5" id="KW-0456">Lyase</keyword>
<reference evidence="7 8" key="1">
    <citation type="submission" date="2023-01" db="EMBL/GenBank/DDBJ databases">
        <title>Analysis of 21 Apiospora genomes using comparative genomics revels a genus with tremendous synthesis potential of carbohydrate active enzymes and secondary metabolites.</title>
        <authorList>
            <person name="Sorensen T."/>
        </authorList>
    </citation>
    <scope>NUCLEOTIDE SEQUENCE [LARGE SCALE GENOMIC DNA]</scope>
    <source>
        <strain evidence="7 8">CBS 117206</strain>
    </source>
</reference>
<dbReference type="InterPro" id="IPR016191">
    <property type="entry name" value="Ribonuclease/ribotoxin"/>
</dbReference>
<protein>
    <submittedName>
        <fullName evidence="7">Uncharacterized protein</fullName>
    </submittedName>
</protein>
<dbReference type="GO" id="GO:0016787">
    <property type="term" value="F:hydrolase activity"/>
    <property type="evidence" value="ECO:0007669"/>
    <property type="project" value="UniProtKB-KW"/>
</dbReference>
<dbReference type="Proteomes" id="UP001392437">
    <property type="component" value="Unassembled WGS sequence"/>
</dbReference>
<feature type="signal peptide" evidence="6">
    <location>
        <begin position="1"/>
        <end position="20"/>
    </location>
</feature>
<dbReference type="SUPFAM" id="SSF53933">
    <property type="entry name" value="Microbial ribonucleases"/>
    <property type="match status" value="1"/>
</dbReference>
<dbReference type="Pfam" id="PF00545">
    <property type="entry name" value="Ribonuclease"/>
    <property type="match status" value="1"/>
</dbReference>
<evidence type="ECO:0000256" key="4">
    <source>
        <dbReference type="ARBA" id="ARBA00023157"/>
    </source>
</evidence>
<organism evidence="7 8">
    <name type="scientific">Apiospora kogelbergensis</name>
    <dbReference type="NCBI Taxonomy" id="1337665"/>
    <lineage>
        <taxon>Eukaryota</taxon>
        <taxon>Fungi</taxon>
        <taxon>Dikarya</taxon>
        <taxon>Ascomycota</taxon>
        <taxon>Pezizomycotina</taxon>
        <taxon>Sordariomycetes</taxon>
        <taxon>Xylariomycetidae</taxon>
        <taxon>Amphisphaeriales</taxon>
        <taxon>Apiosporaceae</taxon>
        <taxon>Apiospora</taxon>
    </lineage>
</organism>
<keyword evidence="4" id="KW-1015">Disulfide bond</keyword>
<keyword evidence="8" id="KW-1185">Reference proteome</keyword>
<dbReference type="Gene3D" id="3.10.450.30">
    <property type="entry name" value="Microbial ribonucleases"/>
    <property type="match status" value="1"/>
</dbReference>
<evidence type="ECO:0000256" key="6">
    <source>
        <dbReference type="SAM" id="SignalP"/>
    </source>
</evidence>
<dbReference type="AlphaFoldDB" id="A0AAW0QHK2"/>
<dbReference type="GO" id="GO:0003723">
    <property type="term" value="F:RNA binding"/>
    <property type="evidence" value="ECO:0007669"/>
    <property type="project" value="InterPro"/>
</dbReference>
<gene>
    <name evidence="7" type="ORF">PG999_008381</name>
</gene>
<evidence type="ECO:0000313" key="7">
    <source>
        <dbReference type="EMBL" id="KAK8105022.1"/>
    </source>
</evidence>
<evidence type="ECO:0000256" key="5">
    <source>
        <dbReference type="ARBA" id="ARBA00023239"/>
    </source>
</evidence>
<dbReference type="PANTHER" id="PTHR42104:SF2">
    <property type="entry name" value="GUANYL-SPECIFIC RIBONUCLEASE, PUTATIVE (AFU_ORTHOLOGUE AFUA_4G01200)-RELATED"/>
    <property type="match status" value="1"/>
</dbReference>
<dbReference type="GO" id="GO:0046589">
    <property type="term" value="F:ribonuclease T1 activity"/>
    <property type="evidence" value="ECO:0007669"/>
    <property type="project" value="UniProtKB-EC"/>
</dbReference>
<name>A0AAW0QHK2_9PEZI</name>
<keyword evidence="2" id="KW-0255">Endonuclease</keyword>